<name>A0A8H3VBY2_VENIN</name>
<keyword evidence="3" id="KW-0677">Repeat</keyword>
<dbReference type="Proteomes" id="UP000490939">
    <property type="component" value="Unassembled WGS sequence"/>
</dbReference>
<protein>
    <recommendedName>
        <fullName evidence="13">WD40 repeat-like protein</fullName>
    </recommendedName>
</protein>
<dbReference type="PROSITE" id="PS50082">
    <property type="entry name" value="WD_REPEATS_2"/>
    <property type="match status" value="2"/>
</dbReference>
<feature type="region of interest" description="Disordered" evidence="8">
    <location>
        <begin position="872"/>
        <end position="894"/>
    </location>
</feature>
<evidence type="ECO:0000313" key="12">
    <source>
        <dbReference type="Proteomes" id="UP000490939"/>
    </source>
</evidence>
<dbReference type="InterPro" id="IPR015943">
    <property type="entry name" value="WD40/YVTN_repeat-like_dom_sf"/>
</dbReference>
<keyword evidence="2" id="KW-0479">Metal-binding</keyword>
<evidence type="ECO:0008006" key="13">
    <source>
        <dbReference type="Google" id="ProtNLM"/>
    </source>
</evidence>
<dbReference type="InterPro" id="IPR019775">
    <property type="entry name" value="WD40_repeat_CS"/>
</dbReference>
<dbReference type="SUPFAM" id="SSF50978">
    <property type="entry name" value="WD40 repeat-like"/>
    <property type="match status" value="1"/>
</dbReference>
<feature type="compositionally biased region" description="Low complexity" evidence="8">
    <location>
        <begin position="9"/>
        <end position="25"/>
    </location>
</feature>
<feature type="repeat" description="WD" evidence="6">
    <location>
        <begin position="200"/>
        <end position="242"/>
    </location>
</feature>
<feature type="compositionally biased region" description="Pro residues" evidence="8">
    <location>
        <begin position="27"/>
        <end position="36"/>
    </location>
</feature>
<dbReference type="SMART" id="SM00320">
    <property type="entry name" value="WD40"/>
    <property type="match status" value="4"/>
</dbReference>
<dbReference type="GO" id="GO:0061700">
    <property type="term" value="C:GATOR2 complex"/>
    <property type="evidence" value="ECO:0007669"/>
    <property type="project" value="TreeGrafter"/>
</dbReference>
<evidence type="ECO:0000313" key="10">
    <source>
        <dbReference type="EMBL" id="KAE9984154.1"/>
    </source>
</evidence>
<feature type="compositionally biased region" description="Low complexity" evidence="8">
    <location>
        <begin position="37"/>
        <end position="48"/>
    </location>
</feature>
<evidence type="ECO:0000256" key="5">
    <source>
        <dbReference type="ARBA" id="ARBA00022833"/>
    </source>
</evidence>
<dbReference type="GO" id="GO:0008270">
    <property type="term" value="F:zinc ion binding"/>
    <property type="evidence" value="ECO:0007669"/>
    <property type="project" value="UniProtKB-KW"/>
</dbReference>
<keyword evidence="5" id="KW-0862">Zinc</keyword>
<proteinExistence type="predicted"/>
<evidence type="ECO:0000313" key="9">
    <source>
        <dbReference type="EMBL" id="KAE9977544.1"/>
    </source>
</evidence>
<evidence type="ECO:0000256" key="6">
    <source>
        <dbReference type="PROSITE-ProRule" id="PRU00221"/>
    </source>
</evidence>
<evidence type="ECO:0000256" key="1">
    <source>
        <dbReference type="ARBA" id="ARBA00022574"/>
    </source>
</evidence>
<dbReference type="PROSITE" id="PS50294">
    <property type="entry name" value="WD_REPEATS_REGION"/>
    <property type="match status" value="2"/>
</dbReference>
<feature type="coiled-coil region" evidence="7">
    <location>
        <begin position="633"/>
        <end position="660"/>
    </location>
</feature>
<feature type="region of interest" description="Disordered" evidence="8">
    <location>
        <begin position="1310"/>
        <end position="1329"/>
    </location>
</feature>
<reference evidence="10 12" key="1">
    <citation type="submission" date="2019-07" db="EMBL/GenBank/DDBJ databases">
        <title>Venturia inaequalis Genome Resource.</title>
        <authorList>
            <person name="Lichtner F.J."/>
        </authorList>
    </citation>
    <scope>NUCLEOTIDE SEQUENCE [LARGE SCALE GENOMIC DNA]</scope>
    <source>
        <strain evidence="9 11">120213</strain>
        <strain evidence="10 12">DMI_063113</strain>
    </source>
</reference>
<dbReference type="PANTHER" id="PTHR46200:SF1">
    <property type="entry name" value="GATOR COMPLEX PROTEIN WDR24"/>
    <property type="match status" value="1"/>
</dbReference>
<evidence type="ECO:0000313" key="11">
    <source>
        <dbReference type="Proteomes" id="UP000447873"/>
    </source>
</evidence>
<evidence type="ECO:0000256" key="2">
    <source>
        <dbReference type="ARBA" id="ARBA00022723"/>
    </source>
</evidence>
<dbReference type="InterPro" id="IPR036322">
    <property type="entry name" value="WD40_repeat_dom_sf"/>
</dbReference>
<evidence type="ECO:0000256" key="4">
    <source>
        <dbReference type="ARBA" id="ARBA00022771"/>
    </source>
</evidence>
<feature type="repeat" description="WD" evidence="6">
    <location>
        <begin position="295"/>
        <end position="336"/>
    </location>
</feature>
<dbReference type="GO" id="GO:0016239">
    <property type="term" value="P:positive regulation of macroautophagy"/>
    <property type="evidence" value="ECO:0007669"/>
    <property type="project" value="TreeGrafter"/>
</dbReference>
<evidence type="ECO:0000256" key="3">
    <source>
        <dbReference type="ARBA" id="ARBA00022737"/>
    </source>
</evidence>
<dbReference type="Gene3D" id="2.130.10.10">
    <property type="entry name" value="YVTN repeat-like/Quinoprotein amine dehydrogenase"/>
    <property type="match status" value="2"/>
</dbReference>
<feature type="region of interest" description="Disordered" evidence="8">
    <location>
        <begin position="63"/>
        <end position="95"/>
    </location>
</feature>
<feature type="region of interest" description="Disordered" evidence="8">
    <location>
        <begin position="1"/>
        <end position="49"/>
    </location>
</feature>
<dbReference type="InterPro" id="IPR037590">
    <property type="entry name" value="WDR24"/>
</dbReference>
<organism evidence="10 12">
    <name type="scientific">Venturia inaequalis</name>
    <name type="common">Apple scab fungus</name>
    <dbReference type="NCBI Taxonomy" id="5025"/>
    <lineage>
        <taxon>Eukaryota</taxon>
        <taxon>Fungi</taxon>
        <taxon>Dikarya</taxon>
        <taxon>Ascomycota</taxon>
        <taxon>Pezizomycotina</taxon>
        <taxon>Dothideomycetes</taxon>
        <taxon>Pleosporomycetidae</taxon>
        <taxon>Venturiales</taxon>
        <taxon>Venturiaceae</taxon>
        <taxon>Venturia</taxon>
    </lineage>
</organism>
<dbReference type="Proteomes" id="UP000447873">
    <property type="component" value="Unassembled WGS sequence"/>
</dbReference>
<gene>
    <name evidence="10" type="ORF">EG327_005235</name>
    <name evidence="9" type="ORF">EG328_001981</name>
</gene>
<dbReference type="PANTHER" id="PTHR46200">
    <property type="entry name" value="GATOR COMPLEX PROTEIN WDR24"/>
    <property type="match status" value="1"/>
</dbReference>
<keyword evidence="4" id="KW-0863">Zinc-finger</keyword>
<dbReference type="GO" id="GO:0005774">
    <property type="term" value="C:vacuolar membrane"/>
    <property type="evidence" value="ECO:0007669"/>
    <property type="project" value="TreeGrafter"/>
</dbReference>
<feature type="region of interest" description="Disordered" evidence="8">
    <location>
        <begin position="698"/>
        <end position="739"/>
    </location>
</feature>
<sequence>MTSDYSQVPRRLTSSSSAAPLATTSHDPPPPPPLPPAAANDPANNPANKRGVFARLSQPFTAYGSRPVSAQTNRDGKAAYPNRLPGLNPLSSQSSSLRTRVRAEIAALDIDQGRTLAILAGREILQTVRVTGASCAEETNIREEVVRHDRINATRHRDNLEIHDVKWSNGAYSSYIACAATNGKVVIYDLNRPGIEVASFYEHSRQVHKVAFCPHQGGLLLSASQDASVKLWDLRASKSEILNLPRTKTFAGQSEAIRDVRWSPTDVFEFAFGTDNGSIQKWDHRNTKAPKLRILRAHDGGCTSVDWHPDGKHLLSAGKDKLLKVWDFSSDGQPRQKPMSTLKTPYSIANARWRPPCWSEDDYGKGSWQCTQVVTSYDRHYPVVHLWDLRRQYIPYREIFTCKQAPTDMLWHSLDRLWSVGRDGDFFQTDIKYAPKTIDRRPLSTFAISPLGEMVAFSQRRSPRRRSDVDDAVPEIAHPGGLKREPSSLSDRAEMSRSSADDSKEDSFLSTSYQARHHERAMSDRSPRVSIAGTPPALTKVSLTKLNDTLEKTKDMYQPQQVAFRGMLDGAGNVQAFSYLAQKYKTEPVPEKASVEDFKNVGKAFEQNAKYAEKTGAYRTAQTWRTFGTVLQNEVLVRGLDNMEQRLAKVEARVDVLLELPKEMPPTKRSDESHGVLTPKQQLVAGVKGAVLHEQRLVESSSNVATPIARPQQVPPSQAGRPAGGLPDPSHDGEELSLPPSLMGKRLEEMESASSRGGSKEVGKLLGALKPSLSGPTWYSSSDLEERKARIGDWRAPQRELLNFETPSKPSAFAIDIPPTMDRHNSDESFAMFSTSTDSKPNPSVSASFNSIGKHSMSSIPENMLPASSYRHYRRHDSDSGRDSQALTDGGYSNGSKEDLFRAFGSPALPGTRAHPPFQNLHTADHLEASGTIIPEDTTLRLEQSRDQSADILASLKAVAEYRDDTTPSLILGDFTLSPNMMLDEKSYPITAGKLLQQTFAYNTLQVPNPQHIFHLVALFKRFLPSSIAVQPYQREELEAAHIAKTTETLEDYTQYCKEELNLSTDEIHTILSDHLAHLVRFGISPWQAEAICLAYEEQLNRCLLFTSSTVVRNLLYSSFGAFREDNTMQSSAIGLVCIKCNKPINRPDRRCDSCGHRPDPCPVCKQKYSPWTVTKRARNLEELKVPAFKMNAHGKPMEFLLAPDDPTWTGEKHTSEIKVQILPELPVLWQFCLTCGHGAHAACLDHQQKIPELGGRCPYFACGCACVPGPYRDRIIREEEEERLKATAGSVKGDRKSLGESGAVKAARGLLGGEGGGMKSVRVVEPKK</sequence>
<dbReference type="PROSITE" id="PS00678">
    <property type="entry name" value="WD_REPEATS_1"/>
    <property type="match status" value="2"/>
</dbReference>
<keyword evidence="12" id="KW-1185">Reference proteome</keyword>
<dbReference type="InterPro" id="IPR001680">
    <property type="entry name" value="WD40_rpt"/>
</dbReference>
<dbReference type="GO" id="GO:0005829">
    <property type="term" value="C:cytosol"/>
    <property type="evidence" value="ECO:0007669"/>
    <property type="project" value="TreeGrafter"/>
</dbReference>
<dbReference type="EMBL" id="WNWR01000301">
    <property type="protein sequence ID" value="KAE9984154.1"/>
    <property type="molecule type" value="Genomic_DNA"/>
</dbReference>
<accession>A0A8H3VBY2</accession>
<keyword evidence="7" id="KW-0175">Coiled coil</keyword>
<dbReference type="Pfam" id="PF00400">
    <property type="entry name" value="WD40"/>
    <property type="match status" value="2"/>
</dbReference>
<dbReference type="OrthoDB" id="60955at2759"/>
<feature type="compositionally biased region" description="Basic and acidic residues" evidence="8">
    <location>
        <begin position="482"/>
        <end position="507"/>
    </location>
</feature>
<dbReference type="EMBL" id="WNWS01000151">
    <property type="protein sequence ID" value="KAE9977544.1"/>
    <property type="molecule type" value="Genomic_DNA"/>
</dbReference>
<keyword evidence="1 6" id="KW-0853">WD repeat</keyword>
<dbReference type="GO" id="GO:1904263">
    <property type="term" value="P:positive regulation of TORC1 signaling"/>
    <property type="evidence" value="ECO:0007669"/>
    <property type="project" value="TreeGrafter"/>
</dbReference>
<feature type="region of interest" description="Disordered" evidence="8">
    <location>
        <begin position="458"/>
        <end position="508"/>
    </location>
</feature>
<comment type="caution">
    <text evidence="10">The sequence shown here is derived from an EMBL/GenBank/DDBJ whole genome shotgun (WGS) entry which is preliminary data.</text>
</comment>
<evidence type="ECO:0000256" key="8">
    <source>
        <dbReference type="SAM" id="MobiDB-lite"/>
    </source>
</evidence>
<evidence type="ECO:0000256" key="7">
    <source>
        <dbReference type="SAM" id="Coils"/>
    </source>
</evidence>
<feature type="region of interest" description="Disordered" evidence="8">
    <location>
        <begin position="515"/>
        <end position="534"/>
    </location>
</feature>